<keyword evidence="2" id="KW-1185">Reference proteome</keyword>
<dbReference type="EMBL" id="PZQS01000007">
    <property type="protein sequence ID" value="PVD27414.1"/>
    <property type="molecule type" value="Genomic_DNA"/>
</dbReference>
<comment type="caution">
    <text evidence="1">The sequence shown here is derived from an EMBL/GenBank/DDBJ whole genome shotgun (WGS) entry which is preliminary data.</text>
</comment>
<dbReference type="AlphaFoldDB" id="A0A2T7P1X6"/>
<gene>
    <name evidence="1" type="ORF">C0Q70_12572</name>
</gene>
<evidence type="ECO:0000313" key="1">
    <source>
        <dbReference type="EMBL" id="PVD27414.1"/>
    </source>
</evidence>
<organism evidence="1 2">
    <name type="scientific">Pomacea canaliculata</name>
    <name type="common">Golden apple snail</name>
    <dbReference type="NCBI Taxonomy" id="400727"/>
    <lineage>
        <taxon>Eukaryota</taxon>
        <taxon>Metazoa</taxon>
        <taxon>Spiralia</taxon>
        <taxon>Lophotrochozoa</taxon>
        <taxon>Mollusca</taxon>
        <taxon>Gastropoda</taxon>
        <taxon>Caenogastropoda</taxon>
        <taxon>Architaenioglossa</taxon>
        <taxon>Ampullarioidea</taxon>
        <taxon>Ampullariidae</taxon>
        <taxon>Pomacea</taxon>
    </lineage>
</organism>
<protein>
    <submittedName>
        <fullName evidence="1">Uncharacterized protein</fullName>
    </submittedName>
</protein>
<proteinExistence type="predicted"/>
<reference evidence="1 2" key="1">
    <citation type="submission" date="2018-04" db="EMBL/GenBank/DDBJ databases">
        <title>The genome of golden apple snail Pomacea canaliculata provides insight into stress tolerance and invasive adaptation.</title>
        <authorList>
            <person name="Liu C."/>
            <person name="Liu B."/>
            <person name="Ren Y."/>
            <person name="Zhang Y."/>
            <person name="Wang H."/>
            <person name="Li S."/>
            <person name="Jiang F."/>
            <person name="Yin L."/>
            <person name="Zhang G."/>
            <person name="Qian W."/>
            <person name="Fan W."/>
        </authorList>
    </citation>
    <scope>NUCLEOTIDE SEQUENCE [LARGE SCALE GENOMIC DNA]</scope>
    <source>
        <strain evidence="1">SZHN2017</strain>
        <tissue evidence="1">Muscle</tissue>
    </source>
</reference>
<name>A0A2T7P1X6_POMCA</name>
<sequence length="95" mass="10018">MSPLELLACRARACTFVVGAAVGQDVVRREAVDRQAAKMQPPLHRHHNGRLIACTAKRNDSRPIPGTAQCSGSVLLRKLTSAGYGGSVDDAVHGA</sequence>
<accession>A0A2T7P1X6</accession>
<evidence type="ECO:0000313" key="2">
    <source>
        <dbReference type="Proteomes" id="UP000245119"/>
    </source>
</evidence>
<dbReference type="Proteomes" id="UP000245119">
    <property type="component" value="Linkage Group LG7"/>
</dbReference>